<feature type="repeat" description="ANK" evidence="1">
    <location>
        <begin position="250"/>
        <end position="282"/>
    </location>
</feature>
<dbReference type="PROSITE" id="PS50297">
    <property type="entry name" value="ANK_REP_REGION"/>
    <property type="match status" value="1"/>
</dbReference>
<sequence>MKKINLLVLFCSFFHCMQLHASYDCKKNDTSVMKIRHTSATHSVSINNENLACPDDSQFDFHTTYYYLQHGFDALRTHGASMKFSDFLQYETGCAVDTRKKLDAVIVQKAENFIAEGMKDRFWQKLMDDALSYKDAWIPALSRSPFLMDLSNPVIAYVIAYREDFTKSEFLKCIHNKNMQGETVFDIAMQDYDKHSEFIDMVMQVEPNIYLHTSDNIIPLLAWAIKNNKSQVYSHLVCHKKIDFNLQDSQGWTALHYAVYKDDLHAIPLLLTSGLDTLQINIQDHEGDSALHWAWSVKTLSCLLQQPGIDLNIQNHEGQTAVHKLARLKGYPEALGLLLKAGALVNIQDNNGKTPIDIAKEWECFGSETLLLQYKRLQERSDKA</sequence>
<proteinExistence type="predicted"/>
<dbReference type="Pfam" id="PF00023">
    <property type="entry name" value="Ank"/>
    <property type="match status" value="1"/>
</dbReference>
<dbReference type="Proteomes" id="UP000254834">
    <property type="component" value="Chromosome"/>
</dbReference>
<feature type="repeat" description="ANK" evidence="1">
    <location>
        <begin position="317"/>
        <end position="350"/>
    </location>
</feature>
<evidence type="ECO:0000313" key="4">
    <source>
        <dbReference type="Proteomes" id="UP000254834"/>
    </source>
</evidence>
<dbReference type="PANTHER" id="PTHR24118:SF99">
    <property type="entry name" value="POTE ANKYRIN DOMAIN FAMILY MEMBER 3C-RELATED"/>
    <property type="match status" value="1"/>
</dbReference>
<keyword evidence="2" id="KW-0732">Signal</keyword>
<dbReference type="InterPro" id="IPR002110">
    <property type="entry name" value="Ankyrin_rpt"/>
</dbReference>
<gene>
    <name evidence="3" type="ORF">C0J27_00250</name>
</gene>
<dbReference type="RefSeq" id="WP_115585196.1">
    <property type="nucleotide sequence ID" value="NZ_CP025544.1"/>
</dbReference>
<accession>A0A345ZA64</accession>
<name>A0A345ZA64_9BACT</name>
<dbReference type="KEGG" id="cdes:C0J27_00250"/>
<dbReference type="SMART" id="SM00248">
    <property type="entry name" value="ANK"/>
    <property type="match status" value="5"/>
</dbReference>
<organism evidence="3 4">
    <name type="scientific">Candidatus Chromulinivorax destructor</name>
    <dbReference type="NCBI Taxonomy" id="2066483"/>
    <lineage>
        <taxon>Bacteria</taxon>
        <taxon>Candidatus Babelota</taxon>
        <taxon>Candidatus Babeliae</taxon>
        <taxon>Candidatus Babeliales</taxon>
        <taxon>Candidatus Chromulinivoraceae</taxon>
        <taxon>Candidatus Chromulinivorax</taxon>
    </lineage>
</organism>
<dbReference type="InterPro" id="IPR036770">
    <property type="entry name" value="Ankyrin_rpt-contain_sf"/>
</dbReference>
<reference evidence="3 4" key="1">
    <citation type="submission" date="2017-12" db="EMBL/GenBank/DDBJ databases">
        <title>Chromulinavorax destructans is a abundant pathogen of dominant heterotrophic picoflagllates.</title>
        <authorList>
            <person name="Deeg C.M."/>
            <person name="Zimmer M."/>
            <person name="Suttle C.A."/>
        </authorList>
    </citation>
    <scope>NUCLEOTIDE SEQUENCE [LARGE SCALE GENOMIC DNA]</scope>
    <source>
        <strain evidence="3 4">SeV1</strain>
    </source>
</reference>
<protein>
    <submittedName>
        <fullName evidence="3">Uncharacterized protein</fullName>
    </submittedName>
</protein>
<evidence type="ECO:0000256" key="2">
    <source>
        <dbReference type="SAM" id="SignalP"/>
    </source>
</evidence>
<dbReference type="AlphaFoldDB" id="A0A345ZA64"/>
<dbReference type="OrthoDB" id="5345485at2"/>
<dbReference type="Gene3D" id="1.25.40.20">
    <property type="entry name" value="Ankyrin repeat-containing domain"/>
    <property type="match status" value="2"/>
</dbReference>
<dbReference type="PROSITE" id="PS50088">
    <property type="entry name" value="ANK_REPEAT"/>
    <property type="match status" value="2"/>
</dbReference>
<evidence type="ECO:0000313" key="3">
    <source>
        <dbReference type="EMBL" id="AXK60181.1"/>
    </source>
</evidence>
<evidence type="ECO:0000256" key="1">
    <source>
        <dbReference type="PROSITE-ProRule" id="PRU00023"/>
    </source>
</evidence>
<feature type="chain" id="PRO_5016823072" evidence="2">
    <location>
        <begin position="22"/>
        <end position="384"/>
    </location>
</feature>
<keyword evidence="1" id="KW-0040">ANK repeat</keyword>
<dbReference type="PANTHER" id="PTHR24118">
    <property type="entry name" value="POTE ANKYRIN DOMAIN"/>
    <property type="match status" value="1"/>
</dbReference>
<feature type="signal peptide" evidence="2">
    <location>
        <begin position="1"/>
        <end position="21"/>
    </location>
</feature>
<dbReference type="SUPFAM" id="SSF48403">
    <property type="entry name" value="Ankyrin repeat"/>
    <property type="match status" value="1"/>
</dbReference>
<dbReference type="Pfam" id="PF12796">
    <property type="entry name" value="Ank_2"/>
    <property type="match status" value="1"/>
</dbReference>
<dbReference type="EMBL" id="CP025544">
    <property type="protein sequence ID" value="AXK60181.1"/>
    <property type="molecule type" value="Genomic_DNA"/>
</dbReference>
<keyword evidence="4" id="KW-1185">Reference proteome</keyword>